<accession>A0AAN4U3P1</accession>
<organism evidence="1 2">
    <name type="scientific">Asaia bogorensis NBRC 16594</name>
    <dbReference type="NCBI Taxonomy" id="1231624"/>
    <lineage>
        <taxon>Bacteria</taxon>
        <taxon>Pseudomonadati</taxon>
        <taxon>Pseudomonadota</taxon>
        <taxon>Alphaproteobacteria</taxon>
        <taxon>Acetobacterales</taxon>
        <taxon>Acetobacteraceae</taxon>
        <taxon>Asaia</taxon>
    </lineage>
</organism>
<evidence type="ECO:0000313" key="2">
    <source>
        <dbReference type="Proteomes" id="UP000321287"/>
    </source>
</evidence>
<keyword evidence="2" id="KW-1185">Reference proteome</keyword>
<dbReference type="GO" id="GO:0003824">
    <property type="term" value="F:catalytic activity"/>
    <property type="evidence" value="ECO:0007669"/>
    <property type="project" value="UniProtKB-ARBA"/>
</dbReference>
<dbReference type="Proteomes" id="UP000321287">
    <property type="component" value="Unassembled WGS sequence"/>
</dbReference>
<dbReference type="InterPro" id="IPR025157">
    <property type="entry name" value="Hemagglutinin_rpt"/>
</dbReference>
<dbReference type="AlphaFoldDB" id="A0AAN4U3P1"/>
<gene>
    <name evidence="1" type="ORF">ABO01nite_18370</name>
</gene>
<name>A0AAN4U3P1_9PROT</name>
<reference evidence="1 2" key="1">
    <citation type="submission" date="2019-07" db="EMBL/GenBank/DDBJ databases">
        <title>Whole genome shotgun sequence of Asaia bogorensis NBRC 16594.</title>
        <authorList>
            <person name="Hosoyama A."/>
            <person name="Uohara A."/>
            <person name="Ohji S."/>
            <person name="Ichikawa N."/>
        </authorList>
    </citation>
    <scope>NUCLEOTIDE SEQUENCE [LARGE SCALE GENOMIC DNA]</scope>
    <source>
        <strain evidence="1 2">NBRC 16594</strain>
    </source>
</reference>
<evidence type="ECO:0000313" key="1">
    <source>
        <dbReference type="EMBL" id="GEL53830.1"/>
    </source>
</evidence>
<proteinExistence type="predicted"/>
<dbReference type="Pfam" id="PF13332">
    <property type="entry name" value="Fil_haemagg_2"/>
    <property type="match status" value="2"/>
</dbReference>
<sequence>MPVQVNGATVLAPKLYLAPGNVALTGGTIAAKDVSLAGASVNNSGTISGSNSLSILARNGDITNTGTLAGGSVSLVAQNGSIINSATLNDYLVNGGNQGQLGSVGTISASGAASLSASNDITFNGGRLSSGGDLSMLAGNSLTLEATKTQSEASASHHVAGISLSSQGAQGTLGYGMRDDKSSSSSTVWTPSVLASLGGNVALNAGKAITIDGSALSAANDLTLSGSSISLLAKENSLTQSMAHKEKSIGASIGLSPTSIMGQVVNTGLAASQTSGKGSGTLAALNAMQGAAIIATSIINGGEAVAGNIVGVRQSVGSSSLHQSSTETQTHAVGSTLNAGNTLSVVARGDNTADAQNGSLSATASSLSGKNVVLAASKDITLQAGWDTTHSESDMKSKSVSVGLDVGVGTGFVTASLSASFGKQTQHVVSDSATAVNTTVTGAQSVTIASPGSVTLNGATVTAPRIDLSAGSLNITSPQNTSDYRSAASQSGGQLCVGYKTGIGGSGLNQNVTDHFATTGPTLSGLYAGENGIGVDVSGQTSLTAGVIDSQAEAAENHFDTGSLVANSVTNVSQWKATQTGMSMSLGTDMLGSTMGILGAVGTNLASGASGMMGGGRAHHETSESQSAISGNITVSAGSITGHYTTDVSKANAALDNAFDAKKLSNQLHAQRLGSQLAGEIGGLVADQLEKAGVAGFGEEGIANSYGRITLETAANTAVAAVSGSNIGAAAAGTAAGGLATSATLDSVAWWALDQTNGDVATALPLTAAIENIIASGAGALGGIVGGNTSGNTGINALNGAGEAAAVEQYNMASLKLLKLFVK</sequence>
<dbReference type="EMBL" id="BJVS01000005">
    <property type="protein sequence ID" value="GEL53830.1"/>
    <property type="molecule type" value="Genomic_DNA"/>
</dbReference>
<protein>
    <submittedName>
        <fullName evidence="1">Uncharacterized protein</fullName>
    </submittedName>
</protein>
<dbReference type="KEGG" id="abg:Asbog_01396"/>
<dbReference type="RefSeq" id="WP_062164564.1">
    <property type="nucleotide sequence ID" value="NZ_BAPU01000022.1"/>
</dbReference>
<comment type="caution">
    <text evidence="1">The sequence shown here is derived from an EMBL/GenBank/DDBJ whole genome shotgun (WGS) entry which is preliminary data.</text>
</comment>